<proteinExistence type="predicted"/>
<organism evidence="1 2">
    <name type="scientific">Prorocentrum cordatum</name>
    <dbReference type="NCBI Taxonomy" id="2364126"/>
    <lineage>
        <taxon>Eukaryota</taxon>
        <taxon>Sar</taxon>
        <taxon>Alveolata</taxon>
        <taxon>Dinophyceae</taxon>
        <taxon>Prorocentrales</taxon>
        <taxon>Prorocentraceae</taxon>
        <taxon>Prorocentrum</taxon>
    </lineage>
</organism>
<evidence type="ECO:0000313" key="1">
    <source>
        <dbReference type="EMBL" id="CAK0848231.1"/>
    </source>
</evidence>
<comment type="caution">
    <text evidence="1">The sequence shown here is derived from an EMBL/GenBank/DDBJ whole genome shotgun (WGS) entry which is preliminary data.</text>
</comment>
<protein>
    <submittedName>
        <fullName evidence="1">Uncharacterized protein</fullName>
    </submittedName>
</protein>
<reference evidence="1" key="1">
    <citation type="submission" date="2023-10" db="EMBL/GenBank/DDBJ databases">
        <authorList>
            <person name="Chen Y."/>
            <person name="Shah S."/>
            <person name="Dougan E. K."/>
            <person name="Thang M."/>
            <person name="Chan C."/>
        </authorList>
    </citation>
    <scope>NUCLEOTIDE SEQUENCE [LARGE SCALE GENOMIC DNA]</scope>
</reference>
<dbReference type="Proteomes" id="UP001189429">
    <property type="component" value="Unassembled WGS sequence"/>
</dbReference>
<name>A0ABN9TSP9_9DINO</name>
<keyword evidence="2" id="KW-1185">Reference proteome</keyword>
<evidence type="ECO:0000313" key="2">
    <source>
        <dbReference type="Proteomes" id="UP001189429"/>
    </source>
</evidence>
<sequence length="116" mass="12943">MQVDRAQLGRNAFNLILQNLDVLDVLEACGTDIDGLQGMKDVLFPQETSEISFKEMYEVLLRLRRGKPASVLDVVELRELTRRRTEELRELLLQPAAAACGGERGSAASRAVRSRS</sequence>
<gene>
    <name evidence="1" type="ORF">PCOR1329_LOCUS41224</name>
</gene>
<accession>A0ABN9TSP9</accession>
<dbReference type="EMBL" id="CAUYUJ010014961">
    <property type="protein sequence ID" value="CAK0848231.1"/>
    <property type="molecule type" value="Genomic_DNA"/>
</dbReference>